<evidence type="ECO:0000313" key="2">
    <source>
        <dbReference type="Proteomes" id="UP001160148"/>
    </source>
</evidence>
<accession>A0AAV0VNW1</accession>
<sequence>MERKTDFASLLKSTQNLKHSIDELVCKNHKDIDIQDIECMRKLIEHMIKEYSSNAKCNNDQRLISNCSNFCEINEKIQSKVRHKLN</sequence>
<proteinExistence type="predicted"/>
<dbReference type="Proteomes" id="UP001160148">
    <property type="component" value="Unassembled WGS sequence"/>
</dbReference>
<dbReference type="AlphaFoldDB" id="A0AAV0VNW1"/>
<keyword evidence="2" id="KW-1185">Reference proteome</keyword>
<evidence type="ECO:0000313" key="1">
    <source>
        <dbReference type="EMBL" id="CAI6345255.1"/>
    </source>
</evidence>
<gene>
    <name evidence="1" type="ORF">MEUPH1_LOCUS2288</name>
</gene>
<dbReference type="EMBL" id="CARXXK010000001">
    <property type="protein sequence ID" value="CAI6345255.1"/>
    <property type="molecule type" value="Genomic_DNA"/>
</dbReference>
<name>A0AAV0VNW1_9HEMI</name>
<reference evidence="1 2" key="1">
    <citation type="submission" date="2023-01" db="EMBL/GenBank/DDBJ databases">
        <authorList>
            <person name="Whitehead M."/>
        </authorList>
    </citation>
    <scope>NUCLEOTIDE SEQUENCE [LARGE SCALE GENOMIC DNA]</scope>
</reference>
<comment type="caution">
    <text evidence="1">The sequence shown here is derived from an EMBL/GenBank/DDBJ whole genome shotgun (WGS) entry which is preliminary data.</text>
</comment>
<protein>
    <submittedName>
        <fullName evidence="1">Uncharacterized protein</fullName>
    </submittedName>
</protein>
<organism evidence="1 2">
    <name type="scientific">Macrosiphum euphorbiae</name>
    <name type="common">potato aphid</name>
    <dbReference type="NCBI Taxonomy" id="13131"/>
    <lineage>
        <taxon>Eukaryota</taxon>
        <taxon>Metazoa</taxon>
        <taxon>Ecdysozoa</taxon>
        <taxon>Arthropoda</taxon>
        <taxon>Hexapoda</taxon>
        <taxon>Insecta</taxon>
        <taxon>Pterygota</taxon>
        <taxon>Neoptera</taxon>
        <taxon>Paraneoptera</taxon>
        <taxon>Hemiptera</taxon>
        <taxon>Sternorrhyncha</taxon>
        <taxon>Aphidomorpha</taxon>
        <taxon>Aphidoidea</taxon>
        <taxon>Aphididae</taxon>
        <taxon>Macrosiphini</taxon>
        <taxon>Macrosiphum</taxon>
    </lineage>
</organism>